<dbReference type="GO" id="GO:0005737">
    <property type="term" value="C:cytoplasm"/>
    <property type="evidence" value="ECO:0007669"/>
    <property type="project" value="TreeGrafter"/>
</dbReference>
<comment type="function">
    <text evidence="8">Kinase that can phosphorylate various inositol polyphosphate such as Ins(3,4,5,6)P4 or Ins(1,3,4)P3.</text>
</comment>
<dbReference type="EC" id="2.7.1.134" evidence="8"/>
<gene>
    <name evidence="12" type="ORF">RF11_02535</name>
</gene>
<feature type="binding site" evidence="9">
    <location>
        <position position="206"/>
    </location>
    <ligand>
        <name>1D-myo-inositol 1,3,4-trisphosphate</name>
        <dbReference type="ChEBI" id="CHEBI:58414"/>
    </ligand>
</feature>
<dbReference type="Pfam" id="PF05770">
    <property type="entry name" value="Ins134_P3_kin"/>
    <property type="match status" value="1"/>
</dbReference>
<evidence type="ECO:0000256" key="1">
    <source>
        <dbReference type="ARBA" id="ARBA00009601"/>
    </source>
</evidence>
<feature type="binding site" evidence="9">
    <location>
        <position position="315"/>
    </location>
    <ligand>
        <name>1D-myo-inositol 1,3,4-trisphosphate</name>
        <dbReference type="ChEBI" id="CHEBI:58414"/>
    </ligand>
</feature>
<feature type="binding site" evidence="9">
    <location>
        <position position="155"/>
    </location>
    <ligand>
        <name>ATP</name>
        <dbReference type="ChEBI" id="CHEBI:30616"/>
    </ligand>
</feature>
<proteinExistence type="inferred from homology"/>
<comment type="caution">
    <text evidence="12">The sequence shown here is derived from an EMBL/GenBank/DDBJ whole genome shotgun (WGS) entry which is preliminary data.</text>
</comment>
<dbReference type="InterPro" id="IPR008656">
    <property type="entry name" value="Inositol_tetrakis-P_1-kinase"/>
</dbReference>
<name>A0A0C2JN35_THEKT</name>
<reference evidence="12 13" key="1">
    <citation type="journal article" date="2014" name="Genome Biol. Evol.">
        <title>The genome of the myxosporean Thelohanellus kitauei shows adaptations to nutrient acquisition within its fish host.</title>
        <authorList>
            <person name="Yang Y."/>
            <person name="Xiong J."/>
            <person name="Zhou Z."/>
            <person name="Huo F."/>
            <person name="Miao W."/>
            <person name="Ran C."/>
            <person name="Liu Y."/>
            <person name="Zhang J."/>
            <person name="Feng J."/>
            <person name="Wang M."/>
            <person name="Wang M."/>
            <person name="Wang L."/>
            <person name="Yao B."/>
        </authorList>
    </citation>
    <scope>NUCLEOTIDE SEQUENCE [LARGE SCALE GENOMIC DNA]</scope>
    <source>
        <strain evidence="12">Wuqing</strain>
    </source>
</reference>
<accession>A0A0C2JN35</accession>
<evidence type="ECO:0000313" key="12">
    <source>
        <dbReference type="EMBL" id="KII70773.1"/>
    </source>
</evidence>
<keyword evidence="7 8" id="KW-0460">Magnesium</keyword>
<dbReference type="GO" id="GO:0052725">
    <property type="term" value="F:inositol-1,3,4-trisphosphate 6-kinase activity"/>
    <property type="evidence" value="ECO:0007669"/>
    <property type="project" value="InterPro"/>
</dbReference>
<dbReference type="PIRSF" id="PIRSF038186">
    <property type="entry name" value="ITPK"/>
    <property type="match status" value="1"/>
</dbReference>
<evidence type="ECO:0000256" key="7">
    <source>
        <dbReference type="ARBA" id="ARBA00022842"/>
    </source>
</evidence>
<protein>
    <recommendedName>
        <fullName evidence="8">Inositol-tetrakisphosphate 1-kinase</fullName>
        <ecNumber evidence="8">2.7.1.134</ecNumber>
    </recommendedName>
</protein>
<feature type="binding site" evidence="9">
    <location>
        <position position="311"/>
    </location>
    <ligand>
        <name>1D-myo-inositol 1,3,4-trisphosphate</name>
        <dbReference type="ChEBI" id="CHEBI:58414"/>
    </ligand>
</feature>
<dbReference type="Proteomes" id="UP000031668">
    <property type="component" value="Unassembled WGS sequence"/>
</dbReference>
<comment type="similarity">
    <text evidence="1 8">Belongs to the ITPK1 family.</text>
</comment>
<sequence length="343" mass="38650">MRITIGYVLSKHKVEVLKLAELNAYEQRGYTFRSIPIDPTIDLTCQERCDVIFHKIHDVLVDEKNYTDKRAVYNQIEKFTAQARLLKTVLLDRWSQIEVLTSRVKCAEIIQNLEFELNGVTVASPKTFLYDAPLKNESFLEALASHSISFPFLAKPTGGVLARSRYDMSIHFANECPGYRNVVDQLSNSVPCVIQQFFNHGGVLYKLYVIGDYYGVSVRPSIVDLDNTSDAIFFKSNHISRIYGTCGVTSSSVPPSNLKSLLGPSNVPTSLDMEVIGELVKRFKEKVYLELVGLDIIHHIPSNTYYVVDINYLPGFKGIPDVRSKLVDVFIKVHNASLNNGYA</sequence>
<feature type="binding site" evidence="9">
    <location>
        <position position="13"/>
    </location>
    <ligand>
        <name>1D-myo-inositol 1,3,4-trisphosphate</name>
        <dbReference type="ChEBI" id="CHEBI:58414"/>
    </ligand>
</feature>
<evidence type="ECO:0000256" key="4">
    <source>
        <dbReference type="ARBA" id="ARBA00022741"/>
    </source>
</evidence>
<keyword evidence="3 8" id="KW-0479">Metal-binding</keyword>
<dbReference type="AlphaFoldDB" id="A0A0C2JN35"/>
<organism evidence="12 13">
    <name type="scientific">Thelohanellus kitauei</name>
    <name type="common">Myxosporean</name>
    <dbReference type="NCBI Taxonomy" id="669202"/>
    <lineage>
        <taxon>Eukaryota</taxon>
        <taxon>Metazoa</taxon>
        <taxon>Cnidaria</taxon>
        <taxon>Myxozoa</taxon>
        <taxon>Myxosporea</taxon>
        <taxon>Bivalvulida</taxon>
        <taxon>Platysporina</taxon>
        <taxon>Myxobolidae</taxon>
        <taxon>Thelohanellus</taxon>
    </lineage>
</organism>
<comment type="subunit">
    <text evidence="8">Monomer.</text>
</comment>
<evidence type="ECO:0000256" key="6">
    <source>
        <dbReference type="ARBA" id="ARBA00022840"/>
    </source>
</evidence>
<feature type="binding site" evidence="10">
    <location>
        <position position="309"/>
    </location>
    <ligand>
        <name>Mg(2+)</name>
        <dbReference type="ChEBI" id="CHEBI:18420"/>
        <label>1</label>
    </ligand>
</feature>
<feature type="binding site" evidence="9">
    <location>
        <position position="55"/>
    </location>
    <ligand>
        <name>1D-myo-inositol 1,3,4-trisphosphate</name>
        <dbReference type="ChEBI" id="CHEBI:58414"/>
    </ligand>
</feature>
<dbReference type="Gene3D" id="3.30.470.20">
    <property type="entry name" value="ATP-grasp fold, B domain"/>
    <property type="match status" value="1"/>
</dbReference>
<evidence type="ECO:0000256" key="2">
    <source>
        <dbReference type="ARBA" id="ARBA00022679"/>
    </source>
</evidence>
<dbReference type="GO" id="GO:0005524">
    <property type="term" value="F:ATP binding"/>
    <property type="evidence" value="ECO:0007669"/>
    <property type="project" value="UniProtKB-KW"/>
</dbReference>
<feature type="binding site" evidence="10">
    <location>
        <position position="311"/>
    </location>
    <ligand>
        <name>Mg(2+)</name>
        <dbReference type="ChEBI" id="CHEBI:18420"/>
        <label>2</label>
    </ligand>
</feature>
<dbReference type="InterPro" id="IPR040464">
    <property type="entry name" value="InsP(3)kin_ATP-grasp"/>
</dbReference>
<evidence type="ECO:0000256" key="5">
    <source>
        <dbReference type="ARBA" id="ARBA00022777"/>
    </source>
</evidence>
<evidence type="ECO:0000256" key="10">
    <source>
        <dbReference type="PIRSR" id="PIRSR038186-2"/>
    </source>
</evidence>
<evidence type="ECO:0000259" key="11">
    <source>
        <dbReference type="Pfam" id="PF05770"/>
    </source>
</evidence>
<evidence type="ECO:0000256" key="3">
    <source>
        <dbReference type="ARBA" id="ARBA00022723"/>
    </source>
</evidence>
<keyword evidence="5 8" id="KW-0418">Kinase</keyword>
<dbReference type="OrthoDB" id="25308at2759"/>
<evidence type="ECO:0000256" key="8">
    <source>
        <dbReference type="PIRNR" id="PIRNR038186"/>
    </source>
</evidence>
<feature type="binding site" evidence="9">
    <location>
        <begin position="195"/>
        <end position="206"/>
    </location>
    <ligand>
        <name>ATP</name>
        <dbReference type="ChEBI" id="CHEBI:30616"/>
    </ligand>
</feature>
<keyword evidence="13" id="KW-1185">Reference proteome</keyword>
<feature type="binding site" evidence="9">
    <location>
        <position position="221"/>
    </location>
    <ligand>
        <name>ATP</name>
        <dbReference type="ChEBI" id="CHEBI:30616"/>
    </ligand>
</feature>
<feature type="domain" description="Inositol 1,3,4-trisphosphate 5/6-kinase ATP-grasp" evidence="11">
    <location>
        <begin position="136"/>
        <end position="331"/>
    </location>
</feature>
<keyword evidence="4 8" id="KW-0547">Nucleotide-binding</keyword>
<comment type="catalytic activity">
    <reaction evidence="8">
        <text>1D-myo-inositol 3,4,5,6-tetrakisphosphate + ATP = 1D-myo-inositol 1,3,4,5,6-pentakisphosphate + ADP + H(+)</text>
        <dbReference type="Rhea" id="RHEA:12452"/>
        <dbReference type="ChEBI" id="CHEBI:15378"/>
        <dbReference type="ChEBI" id="CHEBI:30616"/>
        <dbReference type="ChEBI" id="CHEBI:57539"/>
        <dbReference type="ChEBI" id="CHEBI:57733"/>
        <dbReference type="ChEBI" id="CHEBI:456216"/>
        <dbReference type="EC" id="2.7.1.134"/>
    </reaction>
</comment>
<feature type="binding site" evidence="10">
    <location>
        <position position="295"/>
    </location>
    <ligand>
        <name>Mg(2+)</name>
        <dbReference type="ChEBI" id="CHEBI:18420"/>
        <label>1</label>
    </ligand>
</feature>
<feature type="binding site" evidence="9">
    <location>
        <position position="103"/>
    </location>
    <ligand>
        <name>ATP</name>
        <dbReference type="ChEBI" id="CHEBI:30616"/>
    </ligand>
</feature>
<dbReference type="EMBL" id="JWZT01001964">
    <property type="protein sequence ID" value="KII70773.1"/>
    <property type="molecule type" value="Genomic_DNA"/>
</dbReference>
<dbReference type="SUPFAM" id="SSF56059">
    <property type="entry name" value="Glutathione synthetase ATP-binding domain-like"/>
    <property type="match status" value="1"/>
</dbReference>
<keyword evidence="6 8" id="KW-0067">ATP-binding</keyword>
<dbReference type="GO" id="GO:0052726">
    <property type="term" value="F:inositol-1,3,4-trisphosphate 5-kinase activity"/>
    <property type="evidence" value="ECO:0007669"/>
    <property type="project" value="InterPro"/>
</dbReference>
<evidence type="ECO:0000256" key="9">
    <source>
        <dbReference type="PIRSR" id="PIRSR038186-1"/>
    </source>
</evidence>
<dbReference type="GO" id="GO:0000287">
    <property type="term" value="F:magnesium ion binding"/>
    <property type="evidence" value="ECO:0007669"/>
    <property type="project" value="InterPro"/>
</dbReference>
<feature type="binding site" evidence="10">
    <location>
        <position position="309"/>
    </location>
    <ligand>
        <name>Mg(2+)</name>
        <dbReference type="ChEBI" id="CHEBI:18420"/>
        <label>2</label>
    </ligand>
</feature>
<evidence type="ECO:0000313" key="13">
    <source>
        <dbReference type="Proteomes" id="UP000031668"/>
    </source>
</evidence>
<dbReference type="PANTHER" id="PTHR14217:SF1">
    <property type="entry name" value="INOSITOL-TETRAKISPHOSPHATE 1-KINASE"/>
    <property type="match status" value="1"/>
</dbReference>
<keyword evidence="2 8" id="KW-0808">Transferase</keyword>
<dbReference type="PANTHER" id="PTHR14217">
    <property type="entry name" value="INOSITOL-TETRAKISPHOSPHATE 1-KINASE"/>
    <property type="match status" value="1"/>
</dbReference>
<dbReference type="GO" id="GO:0047325">
    <property type="term" value="F:inositol-3,4,5,6-tetrakisphosphate 1-kinase activity"/>
    <property type="evidence" value="ECO:0007669"/>
    <property type="project" value="UniProtKB-EC"/>
</dbReference>
<dbReference type="GO" id="GO:0032957">
    <property type="term" value="P:inositol trisphosphate metabolic process"/>
    <property type="evidence" value="ECO:0007669"/>
    <property type="project" value="InterPro"/>
</dbReference>
<comment type="cofactor">
    <cofactor evidence="8 10">
        <name>Mg(2+)</name>
        <dbReference type="ChEBI" id="CHEBI:18420"/>
    </cofactor>
    <text evidence="8 10">Binds 2 magnesium ions per subunit.</text>
</comment>